<dbReference type="HOGENOM" id="CLU_1235027_0_0_1"/>
<evidence type="ECO:0000313" key="2">
    <source>
        <dbReference type="EMBL" id="KIW16698.1"/>
    </source>
</evidence>
<dbReference type="AlphaFoldDB" id="A0A0D2BCJ4"/>
<feature type="compositionally biased region" description="Polar residues" evidence="1">
    <location>
        <begin position="11"/>
        <end position="22"/>
    </location>
</feature>
<reference evidence="2 3" key="1">
    <citation type="submission" date="2015-01" db="EMBL/GenBank/DDBJ databases">
        <title>The Genome Sequence of Exophiala spinifera CBS89968.</title>
        <authorList>
            <consortium name="The Broad Institute Genomics Platform"/>
            <person name="Cuomo C."/>
            <person name="de Hoog S."/>
            <person name="Gorbushina A."/>
            <person name="Stielow B."/>
            <person name="Teixiera M."/>
            <person name="Abouelleil A."/>
            <person name="Chapman S.B."/>
            <person name="Priest M."/>
            <person name="Young S.K."/>
            <person name="Wortman J."/>
            <person name="Nusbaum C."/>
            <person name="Birren B."/>
        </authorList>
    </citation>
    <scope>NUCLEOTIDE SEQUENCE [LARGE SCALE GENOMIC DNA]</scope>
    <source>
        <strain evidence="2 3">CBS 89968</strain>
    </source>
</reference>
<name>A0A0D2BCJ4_9EURO</name>
<dbReference type="OrthoDB" id="4117674at2759"/>
<feature type="compositionally biased region" description="Basic and acidic residues" evidence="1">
    <location>
        <begin position="214"/>
        <end position="224"/>
    </location>
</feature>
<feature type="compositionally biased region" description="Polar residues" evidence="1">
    <location>
        <begin position="180"/>
        <end position="193"/>
    </location>
</feature>
<dbReference type="VEuPathDB" id="FungiDB:PV08_03886"/>
<keyword evidence="3" id="KW-1185">Reference proteome</keyword>
<dbReference type="EMBL" id="KN847494">
    <property type="protein sequence ID" value="KIW16698.1"/>
    <property type="molecule type" value="Genomic_DNA"/>
</dbReference>
<feature type="region of interest" description="Disordered" evidence="1">
    <location>
        <begin position="151"/>
        <end position="224"/>
    </location>
</feature>
<organism evidence="2 3">
    <name type="scientific">Exophiala spinifera</name>
    <dbReference type="NCBI Taxonomy" id="91928"/>
    <lineage>
        <taxon>Eukaryota</taxon>
        <taxon>Fungi</taxon>
        <taxon>Dikarya</taxon>
        <taxon>Ascomycota</taxon>
        <taxon>Pezizomycotina</taxon>
        <taxon>Eurotiomycetes</taxon>
        <taxon>Chaetothyriomycetidae</taxon>
        <taxon>Chaetothyriales</taxon>
        <taxon>Herpotrichiellaceae</taxon>
        <taxon>Exophiala</taxon>
    </lineage>
</organism>
<sequence>MYEPHGRQATPVPTYNTNNNLQPGFVEEKTGYPDTFAMMPVGYCQHSAMLPPNHHCTCKEYRQNYYLQSHSRRPPGTLNPAISVPLSICTAGLSCAAMGIYRGIKEHQARRRHMKAQKETTTDVKTVPATSVVETSIVRPSSVSHIPEMPGDGVAGGHGHALEVPADDTTTAHHPMSPDSLLSPTYSELSASTGPMDKVETVSEIDSTPIEPPPEYHEKSSQYK</sequence>
<protein>
    <submittedName>
        <fullName evidence="2">Uncharacterized protein</fullName>
    </submittedName>
</protein>
<gene>
    <name evidence="2" type="ORF">PV08_03886</name>
</gene>
<feature type="region of interest" description="Disordered" evidence="1">
    <location>
        <begin position="1"/>
        <end position="24"/>
    </location>
</feature>
<proteinExistence type="predicted"/>
<accession>A0A0D2BCJ4</accession>
<evidence type="ECO:0000313" key="3">
    <source>
        <dbReference type="Proteomes" id="UP000053328"/>
    </source>
</evidence>
<evidence type="ECO:0000256" key="1">
    <source>
        <dbReference type="SAM" id="MobiDB-lite"/>
    </source>
</evidence>
<dbReference type="RefSeq" id="XP_016236914.1">
    <property type="nucleotide sequence ID" value="XM_016378237.1"/>
</dbReference>
<dbReference type="Proteomes" id="UP000053328">
    <property type="component" value="Unassembled WGS sequence"/>
</dbReference>
<dbReference type="GeneID" id="27330969"/>